<gene>
    <name evidence="3" type="ORF">F511_21376</name>
</gene>
<reference evidence="3 4" key="1">
    <citation type="journal article" date="2015" name="Proc. Natl. Acad. Sci. U.S.A.">
        <title>The resurrection genome of Boea hygrometrica: A blueprint for survival of dehydration.</title>
        <authorList>
            <person name="Xiao L."/>
            <person name="Yang G."/>
            <person name="Zhang L."/>
            <person name="Yang X."/>
            <person name="Zhao S."/>
            <person name="Ji Z."/>
            <person name="Zhou Q."/>
            <person name="Hu M."/>
            <person name="Wang Y."/>
            <person name="Chen M."/>
            <person name="Xu Y."/>
            <person name="Jin H."/>
            <person name="Xiao X."/>
            <person name="Hu G."/>
            <person name="Bao F."/>
            <person name="Hu Y."/>
            <person name="Wan P."/>
            <person name="Li L."/>
            <person name="Deng X."/>
            <person name="Kuang T."/>
            <person name="Xiang C."/>
            <person name="Zhu J.K."/>
            <person name="Oliver M.J."/>
            <person name="He Y."/>
        </authorList>
    </citation>
    <scope>NUCLEOTIDE SEQUENCE [LARGE SCALE GENOMIC DNA]</scope>
    <source>
        <strain evidence="4">cv. XS01</strain>
    </source>
</reference>
<accession>A0A2Z7B6T4</accession>
<protein>
    <recommendedName>
        <fullName evidence="5">Aminotransferase-like plant mobile domain-containing protein</fullName>
    </recommendedName>
</protein>
<evidence type="ECO:0000313" key="4">
    <source>
        <dbReference type="Proteomes" id="UP000250235"/>
    </source>
</evidence>
<keyword evidence="2" id="KW-0472">Membrane</keyword>
<feature type="compositionally biased region" description="Basic and acidic residues" evidence="1">
    <location>
        <begin position="341"/>
        <end position="367"/>
    </location>
</feature>
<keyword evidence="2" id="KW-0812">Transmembrane</keyword>
<dbReference type="Proteomes" id="UP000250235">
    <property type="component" value="Unassembled WGS sequence"/>
</dbReference>
<evidence type="ECO:0000256" key="2">
    <source>
        <dbReference type="SAM" id="Phobius"/>
    </source>
</evidence>
<dbReference type="AlphaFoldDB" id="A0A2Z7B6T4"/>
<feature type="transmembrane region" description="Helical" evidence="2">
    <location>
        <begin position="156"/>
        <end position="176"/>
    </location>
</feature>
<evidence type="ECO:0000256" key="1">
    <source>
        <dbReference type="SAM" id="MobiDB-lite"/>
    </source>
</evidence>
<organism evidence="3 4">
    <name type="scientific">Dorcoceras hygrometricum</name>
    <dbReference type="NCBI Taxonomy" id="472368"/>
    <lineage>
        <taxon>Eukaryota</taxon>
        <taxon>Viridiplantae</taxon>
        <taxon>Streptophyta</taxon>
        <taxon>Embryophyta</taxon>
        <taxon>Tracheophyta</taxon>
        <taxon>Spermatophyta</taxon>
        <taxon>Magnoliopsida</taxon>
        <taxon>eudicotyledons</taxon>
        <taxon>Gunneridae</taxon>
        <taxon>Pentapetalae</taxon>
        <taxon>asterids</taxon>
        <taxon>lamiids</taxon>
        <taxon>Lamiales</taxon>
        <taxon>Gesneriaceae</taxon>
        <taxon>Didymocarpoideae</taxon>
        <taxon>Trichosporeae</taxon>
        <taxon>Loxocarpinae</taxon>
        <taxon>Dorcoceras</taxon>
    </lineage>
</organism>
<proteinExistence type="predicted"/>
<feature type="transmembrane region" description="Helical" evidence="2">
    <location>
        <begin position="215"/>
        <end position="243"/>
    </location>
</feature>
<evidence type="ECO:0008006" key="5">
    <source>
        <dbReference type="Google" id="ProtNLM"/>
    </source>
</evidence>
<keyword evidence="2" id="KW-1133">Transmembrane helix</keyword>
<dbReference type="PANTHER" id="PTHR34835">
    <property type="entry name" value="OS07G0283600 PROTEIN-RELATED"/>
    <property type="match status" value="1"/>
</dbReference>
<evidence type="ECO:0000313" key="3">
    <source>
        <dbReference type="EMBL" id="KZV29495.1"/>
    </source>
</evidence>
<name>A0A2Z7B6T4_9LAMI</name>
<keyword evidence="4" id="KW-1185">Reference proteome</keyword>
<dbReference type="InterPro" id="IPR038765">
    <property type="entry name" value="Papain-like_cys_pep_sf"/>
</dbReference>
<sequence>MTTEAEAVADVHAKIGKQFYSRGSPAYFSNVMGELKPILGEQQRMRISDSPFCKWIDMPDLAISSGRIDYFLNRFDVPSCSFLINDDVMIPFTSSDFSIVLGLHHSGQPVDLDLKMESRFLARHFASKVTKADRAAIRERMMLLAGSSEENEVDDFFRFFILFIFNCIIFSTASYVTPGFIFPDLDDLTTFFDHAWGDAAFRFLYREICHLGSKIYVDGCVVGLMVSLICILLIILLCMYIGFSRIVFCSGIGVREYPNLGVRRSLNLYPRLFRWGKSKIPLKSAEADTLLNLVDITQVLPIRPFNEEENLVSEDGMPERCAELEDQNLRHELNVAEAVVEKGEKSGEGAELDEASKDGNEANKDVEGSELSLSKLNEITVFQSSIVDNVRTRADRVKKRKGSMFVTPPSSTPRQKTRVKKQAFVDVDEAINSLGERGIDEFRGRADFIGHEKSSDEDRKLVMEFLGKDKLDVIVWEDEHMSLSGHALCTLLFHEPVESEIINVYMRIMRQQSLLNGSEIFCMDTNVQREILEHLEKFGKRRKIQNSEYEAFASRLSSFTRSKLMELNEEIFSRCSSNLVCSLQIRFLAGFLRHLSRFEIASQDLVRERCRQQGPTLNCGVYSCMWLHCLAYDTPEIWECQQKVDVNAYRVRIAGTILGLITNVF</sequence>
<feature type="region of interest" description="Disordered" evidence="1">
    <location>
        <begin position="341"/>
        <end position="369"/>
    </location>
</feature>
<feature type="region of interest" description="Disordered" evidence="1">
    <location>
        <begin position="399"/>
        <end position="418"/>
    </location>
</feature>
<dbReference type="SUPFAM" id="SSF54001">
    <property type="entry name" value="Cysteine proteinases"/>
    <property type="match status" value="1"/>
</dbReference>
<dbReference type="EMBL" id="KV009367">
    <property type="protein sequence ID" value="KZV29495.1"/>
    <property type="molecule type" value="Genomic_DNA"/>
</dbReference>